<reference evidence="2" key="1">
    <citation type="journal article" date="2023" name="Nat. Plants">
        <title>Single-cell RNA sequencing provides a high-resolution roadmap for understanding the multicellular compartmentation of specialized metabolism.</title>
        <authorList>
            <person name="Sun S."/>
            <person name="Shen X."/>
            <person name="Li Y."/>
            <person name="Li Y."/>
            <person name="Wang S."/>
            <person name="Li R."/>
            <person name="Zhang H."/>
            <person name="Shen G."/>
            <person name="Guo B."/>
            <person name="Wei J."/>
            <person name="Xu J."/>
            <person name="St-Pierre B."/>
            <person name="Chen S."/>
            <person name="Sun C."/>
        </authorList>
    </citation>
    <scope>NUCLEOTIDE SEQUENCE [LARGE SCALE GENOMIC DNA]</scope>
</reference>
<protein>
    <submittedName>
        <fullName evidence="1">Uncharacterized protein</fullName>
    </submittedName>
</protein>
<evidence type="ECO:0000313" key="2">
    <source>
        <dbReference type="Proteomes" id="UP001060085"/>
    </source>
</evidence>
<dbReference type="EMBL" id="CM044705">
    <property type="protein sequence ID" value="KAI5661557.1"/>
    <property type="molecule type" value="Genomic_DNA"/>
</dbReference>
<keyword evidence="2" id="KW-1185">Reference proteome</keyword>
<comment type="caution">
    <text evidence="1">The sequence shown here is derived from an EMBL/GenBank/DDBJ whole genome shotgun (WGS) entry which is preliminary data.</text>
</comment>
<gene>
    <name evidence="1" type="ORF">M9H77_20880</name>
</gene>
<proteinExistence type="predicted"/>
<accession>A0ACC0AKR5</accession>
<sequence>MEASYGTNAYWKDPKVAGHFIDFCLEAVPTGNRRNIRTMPWEDIRTRLKEEEHLDFTVQQLIHRWTNQKRRYKLWSKLVAAAGNAYDPMQNKINWSKKEWKRYSKVCLLLIIGLNLRVRIISDISSCVIFFR</sequence>
<organism evidence="1 2">
    <name type="scientific">Catharanthus roseus</name>
    <name type="common">Madagascar periwinkle</name>
    <name type="synonym">Vinca rosea</name>
    <dbReference type="NCBI Taxonomy" id="4058"/>
    <lineage>
        <taxon>Eukaryota</taxon>
        <taxon>Viridiplantae</taxon>
        <taxon>Streptophyta</taxon>
        <taxon>Embryophyta</taxon>
        <taxon>Tracheophyta</taxon>
        <taxon>Spermatophyta</taxon>
        <taxon>Magnoliopsida</taxon>
        <taxon>eudicotyledons</taxon>
        <taxon>Gunneridae</taxon>
        <taxon>Pentapetalae</taxon>
        <taxon>asterids</taxon>
        <taxon>lamiids</taxon>
        <taxon>Gentianales</taxon>
        <taxon>Apocynaceae</taxon>
        <taxon>Rauvolfioideae</taxon>
        <taxon>Vinceae</taxon>
        <taxon>Catharanthinae</taxon>
        <taxon>Catharanthus</taxon>
    </lineage>
</organism>
<evidence type="ECO:0000313" key="1">
    <source>
        <dbReference type="EMBL" id="KAI5661557.1"/>
    </source>
</evidence>
<dbReference type="Proteomes" id="UP001060085">
    <property type="component" value="Linkage Group LG05"/>
</dbReference>
<name>A0ACC0AKR5_CATRO</name>